<dbReference type="OrthoDB" id="1102427at2759"/>
<dbReference type="RefSeq" id="XP_030925566.1">
    <property type="nucleotide sequence ID" value="XM_031069706.1"/>
</dbReference>
<sequence length="188" mass="21585">MMANEEDYEDVIFSDYDDFISEHEKGKAVIDPNIGWGSDPILKINLSRPSKIPPPNPNPTLPPAPTVATAYPRPKWFPYTKLSEEERYEYSLYGEMLLERYNEVKGTDFEFVRLVKIMVMLAAGLNIKIHFEAKSCAVAVAAVEYTMKTFEGFVFKAFVCRHRVWPSSCQLLCPNPVYDERISLSHEH</sequence>
<dbReference type="EnsemblPlants" id="QL07p032850:mrna">
    <property type="protein sequence ID" value="QL07p032850:mrna"/>
    <property type="gene ID" value="QL07p032850"/>
</dbReference>
<keyword evidence="2" id="KW-1185">Reference proteome</keyword>
<dbReference type="Gramene" id="QL07p032850:mrna">
    <property type="protein sequence ID" value="QL07p032850:mrna"/>
    <property type="gene ID" value="QL07p032850"/>
</dbReference>
<dbReference type="EMBL" id="LRBV02000007">
    <property type="status" value="NOT_ANNOTATED_CDS"/>
    <property type="molecule type" value="Genomic_DNA"/>
</dbReference>
<evidence type="ECO:0000313" key="2">
    <source>
        <dbReference type="Proteomes" id="UP000594261"/>
    </source>
</evidence>
<dbReference type="EnsemblPlants" id="QL07p032813:mrna">
    <property type="protein sequence ID" value="QL07p032813:mrna"/>
    <property type="gene ID" value="QL07p032813"/>
</dbReference>
<proteinExistence type="predicted"/>
<organism evidence="1 2">
    <name type="scientific">Quercus lobata</name>
    <name type="common">Valley oak</name>
    <dbReference type="NCBI Taxonomy" id="97700"/>
    <lineage>
        <taxon>Eukaryota</taxon>
        <taxon>Viridiplantae</taxon>
        <taxon>Streptophyta</taxon>
        <taxon>Embryophyta</taxon>
        <taxon>Tracheophyta</taxon>
        <taxon>Spermatophyta</taxon>
        <taxon>Magnoliopsida</taxon>
        <taxon>eudicotyledons</taxon>
        <taxon>Gunneridae</taxon>
        <taxon>Pentapetalae</taxon>
        <taxon>rosids</taxon>
        <taxon>fabids</taxon>
        <taxon>Fagales</taxon>
        <taxon>Fagaceae</taxon>
        <taxon>Quercus</taxon>
    </lineage>
</organism>
<reference evidence="1" key="2">
    <citation type="submission" date="2021-01" db="UniProtKB">
        <authorList>
            <consortium name="EnsemblPlants"/>
        </authorList>
    </citation>
    <scope>IDENTIFICATION</scope>
</reference>
<dbReference type="Proteomes" id="UP000594261">
    <property type="component" value="Chromosome 7"/>
</dbReference>
<dbReference type="Gramene" id="QL07p032813:mrna">
    <property type="protein sequence ID" value="QL07p032813:mrna"/>
    <property type="gene ID" value="QL07p032813"/>
</dbReference>
<evidence type="ECO:0000313" key="1">
    <source>
        <dbReference type="EnsemblPlants" id="QL07p032850:mrna"/>
    </source>
</evidence>
<dbReference type="GeneID" id="115952537"/>
<accession>A0A7N2M554</accession>
<name>A0A7N2M554_QUELO</name>
<gene>
    <name evidence="1" type="primary">LOC115952537</name>
</gene>
<dbReference type="KEGG" id="qlo:115952537"/>
<reference evidence="1 2" key="1">
    <citation type="journal article" date="2016" name="G3 (Bethesda)">
        <title>First Draft Assembly and Annotation of the Genome of a California Endemic Oak Quercus lobata Nee (Fagaceae).</title>
        <authorList>
            <person name="Sork V.L."/>
            <person name="Fitz-Gibbon S.T."/>
            <person name="Puiu D."/>
            <person name="Crepeau M."/>
            <person name="Gugger P.F."/>
            <person name="Sherman R."/>
            <person name="Stevens K."/>
            <person name="Langley C.H."/>
            <person name="Pellegrini M."/>
            <person name="Salzberg S.L."/>
        </authorList>
    </citation>
    <scope>NUCLEOTIDE SEQUENCE [LARGE SCALE GENOMIC DNA]</scope>
    <source>
        <strain evidence="1 2">cv. SW786</strain>
    </source>
</reference>
<protein>
    <submittedName>
        <fullName evidence="1">Uncharacterized protein</fullName>
    </submittedName>
</protein>
<dbReference type="AlphaFoldDB" id="A0A7N2M554"/>